<keyword evidence="2" id="KW-0472">Membrane</keyword>
<feature type="compositionally biased region" description="Low complexity" evidence="1">
    <location>
        <begin position="866"/>
        <end position="879"/>
    </location>
</feature>
<dbReference type="SMART" id="SM00220">
    <property type="entry name" value="S_TKc"/>
    <property type="match status" value="1"/>
</dbReference>
<keyword evidence="5" id="KW-1185">Reference proteome</keyword>
<dbReference type="InterPro" id="IPR051681">
    <property type="entry name" value="Ser/Thr_Kinases-Pseudokinases"/>
</dbReference>
<proteinExistence type="predicted"/>
<name>A0A9P3LB00_9APHY</name>
<dbReference type="PROSITE" id="PS00108">
    <property type="entry name" value="PROTEIN_KINASE_ST"/>
    <property type="match status" value="1"/>
</dbReference>
<feature type="compositionally biased region" description="Low complexity" evidence="1">
    <location>
        <begin position="894"/>
        <end position="905"/>
    </location>
</feature>
<dbReference type="InterPro" id="IPR001245">
    <property type="entry name" value="Ser-Thr/Tyr_kinase_cat_dom"/>
</dbReference>
<feature type="transmembrane region" description="Helical" evidence="2">
    <location>
        <begin position="967"/>
        <end position="988"/>
    </location>
</feature>
<keyword evidence="2" id="KW-0812">Transmembrane</keyword>
<sequence length="989" mass="107205">MIVEPLSVLAALGGAVKGLYEIASKVKENREQCVRLCLHITSILDVIDAECKDGLPPRLAKRMIKLTSALLDLTVTLEGLHKSSFLQRVIWRDQIATKIQELYKDIFEAVQDLKLGIAFDVSKVQQENENARQEDAATAKQNFDRLLSNDQEILGELEVHKQQMQEAIVCLHRYLEQLPDSVERRYLENGMHALQRRSGPLRIIPDVFVITSLDVIIHDDKKLGQGGFTSVYEAHWRGTKVAVKVMDRGVPASAIEREVDVWKRLRHPHILEFFGACSIADPPFMVCAYKQNGDAVDYLRRFPNANRLQLLYEAALGLAYLHANGVVHGDIKASNILIDQHGKACLSDFGLSQIKIHTTSIRWGSGNTPPHGTARWMSPEHMTVGVTNKRTDVYSFGMTMYEVFTDSPPFAATPENMLLPVICDRGIRPSRPEDPAVEKNGLNDEIWGVMTRTWAQQPERRPQAPDILSMLTRHTALVSVDIGEGVDFPVTKISPISSVPVPSKTGPTHSRTTTVASASSTASSTYSAQRMELRIMPESFSPTSSTHSLGTMSSGRSLVNTPKSSDGIETAAQNARHLSSPSHKPYVSAGAQELIDFLDEGPLPDEADVEDESEYALARKHDAPQKRTLGLPRLPKSLTKLARKRDSLDARSRKQSIASMPSSEGGQSSRSTVTKDVQELIDFLDEGPGDDDNASLTSLSPRTGPAFLRTLGRRPRLKDVDVAASRALPTTPLLLEPQSPGSASDRSSPYISQSARELVAFLDEGPPPALRRHVRDGSTASSEVDSPSSARRIRDMFMRRAGASDGPEPSPRPGDRIGLPDRSRRASSASSVDPFLPLPLARGGDSSAASQSQDDSGSVLSELAEPHSVAQAHAADARAPPSPHCAGEPSRTDPASSSQPSRPSSHALGTQESNAPSSQSPRPPSDQAHSSDFALPLRTAPPPRGAGVPQPEPGGAAPRLPEAVGAAAPYVVVLSTLALYMLLFAPVAA</sequence>
<dbReference type="OrthoDB" id="2802511at2759"/>
<evidence type="ECO:0000256" key="1">
    <source>
        <dbReference type="SAM" id="MobiDB-lite"/>
    </source>
</evidence>
<feature type="compositionally biased region" description="Polar residues" evidence="1">
    <location>
        <begin position="571"/>
        <end position="582"/>
    </location>
</feature>
<feature type="compositionally biased region" description="Polar residues" evidence="1">
    <location>
        <begin position="739"/>
        <end position="755"/>
    </location>
</feature>
<accession>A0A9P3LB00</accession>
<protein>
    <submittedName>
        <fullName evidence="4">Kinase-like protein</fullName>
    </submittedName>
</protein>
<dbReference type="GO" id="GO:0007166">
    <property type="term" value="P:cell surface receptor signaling pathway"/>
    <property type="evidence" value="ECO:0007669"/>
    <property type="project" value="InterPro"/>
</dbReference>
<dbReference type="Gene3D" id="1.20.930.20">
    <property type="entry name" value="Adaptor protein Cbl, N-terminal domain"/>
    <property type="match status" value="1"/>
</dbReference>
<dbReference type="PROSITE" id="PS50011">
    <property type="entry name" value="PROTEIN_KINASE_DOM"/>
    <property type="match status" value="1"/>
</dbReference>
<feature type="compositionally biased region" description="Polar residues" evidence="1">
    <location>
        <begin position="778"/>
        <end position="789"/>
    </location>
</feature>
<evidence type="ECO:0000313" key="5">
    <source>
        <dbReference type="Proteomes" id="UP000703269"/>
    </source>
</evidence>
<feature type="region of interest" description="Disordered" evidence="1">
    <location>
        <begin position="601"/>
        <end position="711"/>
    </location>
</feature>
<dbReference type="Pfam" id="PF07714">
    <property type="entry name" value="PK_Tyr_Ser-Thr"/>
    <property type="match status" value="1"/>
</dbReference>
<feature type="compositionally biased region" description="Polar residues" evidence="1">
    <location>
        <begin position="540"/>
        <end position="564"/>
    </location>
</feature>
<dbReference type="InterPro" id="IPR000719">
    <property type="entry name" value="Prot_kinase_dom"/>
</dbReference>
<reference evidence="4 5" key="1">
    <citation type="submission" date="2021-08" db="EMBL/GenBank/DDBJ databases">
        <title>Draft Genome Sequence of Phanerochaete sordida strain YK-624.</title>
        <authorList>
            <person name="Mori T."/>
            <person name="Dohra H."/>
            <person name="Suzuki T."/>
            <person name="Kawagishi H."/>
            <person name="Hirai H."/>
        </authorList>
    </citation>
    <scope>NUCLEOTIDE SEQUENCE [LARGE SCALE GENOMIC DNA]</scope>
    <source>
        <strain evidence="4 5">YK-624</strain>
    </source>
</reference>
<gene>
    <name evidence="4" type="ORF">PsYK624_035760</name>
</gene>
<dbReference type="CDD" id="cd21037">
    <property type="entry name" value="MLKL_NTD"/>
    <property type="match status" value="1"/>
</dbReference>
<keyword evidence="2" id="KW-1133">Transmembrane helix</keyword>
<dbReference type="EMBL" id="BPQB01000006">
    <property type="protein sequence ID" value="GJE87493.1"/>
    <property type="molecule type" value="Genomic_DNA"/>
</dbReference>
<feature type="compositionally biased region" description="Acidic residues" evidence="1">
    <location>
        <begin position="601"/>
        <end position="614"/>
    </location>
</feature>
<feature type="region of interest" description="Disordered" evidence="1">
    <location>
        <begin position="725"/>
        <end position="960"/>
    </location>
</feature>
<dbReference type="InterPro" id="IPR036537">
    <property type="entry name" value="Adaptor_Cbl_N_dom_sf"/>
</dbReference>
<feature type="compositionally biased region" description="Polar residues" evidence="1">
    <location>
        <begin position="655"/>
        <end position="675"/>
    </location>
</feature>
<dbReference type="InterPro" id="IPR059179">
    <property type="entry name" value="MLKL-like_MCAfunc"/>
</dbReference>
<dbReference type="AlphaFoldDB" id="A0A9P3LB00"/>
<feature type="compositionally biased region" description="Low complexity" evidence="1">
    <location>
        <begin position="843"/>
        <end position="858"/>
    </location>
</feature>
<keyword evidence="4" id="KW-0808">Transferase</keyword>
<organism evidence="4 5">
    <name type="scientific">Phanerochaete sordida</name>
    <dbReference type="NCBI Taxonomy" id="48140"/>
    <lineage>
        <taxon>Eukaryota</taxon>
        <taxon>Fungi</taxon>
        <taxon>Dikarya</taxon>
        <taxon>Basidiomycota</taxon>
        <taxon>Agaricomycotina</taxon>
        <taxon>Agaricomycetes</taxon>
        <taxon>Polyporales</taxon>
        <taxon>Phanerochaetaceae</taxon>
        <taxon>Phanerochaete</taxon>
    </lineage>
</organism>
<keyword evidence="4" id="KW-0418">Kinase</keyword>
<dbReference type="SUPFAM" id="SSF56112">
    <property type="entry name" value="Protein kinase-like (PK-like)"/>
    <property type="match status" value="1"/>
</dbReference>
<evidence type="ECO:0000256" key="2">
    <source>
        <dbReference type="SAM" id="Phobius"/>
    </source>
</evidence>
<evidence type="ECO:0000259" key="3">
    <source>
        <dbReference type="PROSITE" id="PS50011"/>
    </source>
</evidence>
<dbReference type="Proteomes" id="UP000703269">
    <property type="component" value="Unassembled WGS sequence"/>
</dbReference>
<dbReference type="InterPro" id="IPR008271">
    <property type="entry name" value="Ser/Thr_kinase_AS"/>
</dbReference>
<comment type="caution">
    <text evidence="4">The sequence shown here is derived from an EMBL/GenBank/DDBJ whole genome shotgun (WGS) entry which is preliminary data.</text>
</comment>
<feature type="compositionally biased region" description="Acidic residues" evidence="1">
    <location>
        <begin position="682"/>
        <end position="693"/>
    </location>
</feature>
<dbReference type="InterPro" id="IPR011009">
    <property type="entry name" value="Kinase-like_dom_sf"/>
</dbReference>
<feature type="region of interest" description="Disordered" evidence="1">
    <location>
        <begin position="494"/>
        <end position="524"/>
    </location>
</feature>
<evidence type="ECO:0000313" key="4">
    <source>
        <dbReference type="EMBL" id="GJE87493.1"/>
    </source>
</evidence>
<dbReference type="PANTHER" id="PTHR44329">
    <property type="entry name" value="SERINE/THREONINE-PROTEIN KINASE TNNI3K-RELATED"/>
    <property type="match status" value="1"/>
</dbReference>
<dbReference type="PANTHER" id="PTHR44329:SF214">
    <property type="entry name" value="PROTEIN KINASE DOMAIN-CONTAINING PROTEIN"/>
    <property type="match status" value="1"/>
</dbReference>
<dbReference type="Gene3D" id="1.10.510.10">
    <property type="entry name" value="Transferase(Phosphotransferase) domain 1"/>
    <property type="match status" value="1"/>
</dbReference>
<feature type="domain" description="Protein kinase" evidence="3">
    <location>
        <begin position="217"/>
        <end position="477"/>
    </location>
</feature>
<feature type="region of interest" description="Disordered" evidence="1">
    <location>
        <begin position="539"/>
        <end position="584"/>
    </location>
</feature>
<dbReference type="GO" id="GO:0005524">
    <property type="term" value="F:ATP binding"/>
    <property type="evidence" value="ECO:0007669"/>
    <property type="project" value="InterPro"/>
</dbReference>
<dbReference type="GO" id="GO:0004674">
    <property type="term" value="F:protein serine/threonine kinase activity"/>
    <property type="evidence" value="ECO:0007669"/>
    <property type="project" value="TreeGrafter"/>
</dbReference>
<feature type="compositionally biased region" description="Basic and acidic residues" evidence="1">
    <location>
        <begin position="813"/>
        <end position="824"/>
    </location>
</feature>